<reference evidence="2" key="1">
    <citation type="journal article" date="2012" name="BMC Genomics">
        <title>Genome sequence of the necrotrophic fungus Penicillium digitatum, the main postharvest pathogen of citrus.</title>
        <authorList>
            <person name="Marcet-Houben M."/>
            <person name="Ballester A.-R."/>
            <person name="de la Fuente B."/>
            <person name="Harries E."/>
            <person name="Marcos J.F."/>
            <person name="Gonzalez-Candelas L."/>
            <person name="Gabaldon T."/>
        </authorList>
    </citation>
    <scope>NUCLEOTIDE SEQUENCE [LARGE SCALE GENOMIC DNA]</scope>
    <source>
        <strain evidence="2">PHI26 / CECT 20796</strain>
    </source>
</reference>
<evidence type="ECO:0000313" key="1">
    <source>
        <dbReference type="EMBL" id="EKV06132.1"/>
    </source>
</evidence>
<dbReference type="HOGENOM" id="CLU_3260711_0_0_1"/>
<keyword evidence="2" id="KW-1185">Reference proteome</keyword>
<proteinExistence type="predicted"/>
<accession>K9FD83</accession>
<comment type="caution">
    <text evidence="1">The sequence shown here is derived from an EMBL/GenBank/DDBJ whole genome shotgun (WGS) entry which is preliminary data.</text>
</comment>
<dbReference type="AlphaFoldDB" id="K9FD83"/>
<sequence length="42" mass="4857">MRYHANVKKRWCNGICQVVTGVKRKQKGSGYCAKRDQMTKTP</sequence>
<dbReference type="InParanoid" id="K9FD83"/>
<organism evidence="1 2">
    <name type="scientific">Penicillium digitatum (strain PHI26 / CECT 20796)</name>
    <name type="common">Green mold</name>
    <dbReference type="NCBI Taxonomy" id="1170229"/>
    <lineage>
        <taxon>Eukaryota</taxon>
        <taxon>Fungi</taxon>
        <taxon>Dikarya</taxon>
        <taxon>Ascomycota</taxon>
        <taxon>Pezizomycotina</taxon>
        <taxon>Eurotiomycetes</taxon>
        <taxon>Eurotiomycetidae</taxon>
        <taxon>Eurotiales</taxon>
        <taxon>Aspergillaceae</taxon>
        <taxon>Penicillium</taxon>
    </lineage>
</organism>
<protein>
    <submittedName>
        <fullName evidence="1">Uncharacterized protein</fullName>
    </submittedName>
</protein>
<gene>
    <name evidence="1" type="ORF">PDIG_79100</name>
</gene>
<dbReference type="Proteomes" id="UP000009882">
    <property type="component" value="Unassembled WGS sequence"/>
</dbReference>
<name>K9FD83_PEND2</name>
<dbReference type="EMBL" id="AKCT01000295">
    <property type="protein sequence ID" value="EKV06132.1"/>
    <property type="molecule type" value="Genomic_DNA"/>
</dbReference>
<evidence type="ECO:0000313" key="2">
    <source>
        <dbReference type="Proteomes" id="UP000009882"/>
    </source>
</evidence>